<dbReference type="AlphaFoldDB" id="A0A2M4DFB0"/>
<accession>A0A2M4DFB0</accession>
<protein>
    <submittedName>
        <fullName evidence="2">Uncharacterized protein</fullName>
    </submittedName>
</protein>
<evidence type="ECO:0000313" key="2">
    <source>
        <dbReference type="EMBL" id="MBW76206.1"/>
    </source>
</evidence>
<evidence type="ECO:0000256" key="1">
    <source>
        <dbReference type="SAM" id="Phobius"/>
    </source>
</evidence>
<keyword evidence="1" id="KW-1133">Transmembrane helix</keyword>
<organism evidence="2">
    <name type="scientific">Anopheles darlingi</name>
    <name type="common">Mosquito</name>
    <dbReference type="NCBI Taxonomy" id="43151"/>
    <lineage>
        <taxon>Eukaryota</taxon>
        <taxon>Metazoa</taxon>
        <taxon>Ecdysozoa</taxon>
        <taxon>Arthropoda</taxon>
        <taxon>Hexapoda</taxon>
        <taxon>Insecta</taxon>
        <taxon>Pterygota</taxon>
        <taxon>Neoptera</taxon>
        <taxon>Endopterygota</taxon>
        <taxon>Diptera</taxon>
        <taxon>Nematocera</taxon>
        <taxon>Culicoidea</taxon>
        <taxon>Culicidae</taxon>
        <taxon>Anophelinae</taxon>
        <taxon>Anopheles</taxon>
    </lineage>
</organism>
<feature type="transmembrane region" description="Helical" evidence="1">
    <location>
        <begin position="65"/>
        <end position="84"/>
    </location>
</feature>
<dbReference type="EMBL" id="GGFL01012028">
    <property type="protein sequence ID" value="MBW76206.1"/>
    <property type="molecule type" value="Transcribed_RNA"/>
</dbReference>
<feature type="transmembrane region" description="Helical" evidence="1">
    <location>
        <begin position="6"/>
        <end position="23"/>
    </location>
</feature>
<sequence>MFVGGEVLWLHFAVGSYVHFVVLSKQKFETRPSTRYRTVPYPRYHRYAPIDLQKPAKCADKHNSFAFHALRSCMVFFFFFSFVANAQNNFPSVATSST</sequence>
<keyword evidence="1" id="KW-0472">Membrane</keyword>
<reference evidence="2" key="1">
    <citation type="submission" date="2018-01" db="EMBL/GenBank/DDBJ databases">
        <title>An insight into the sialome of Amazonian anophelines.</title>
        <authorList>
            <person name="Ribeiro J.M."/>
            <person name="Scarpassa V."/>
            <person name="Calvo E."/>
        </authorList>
    </citation>
    <scope>NUCLEOTIDE SEQUENCE</scope>
</reference>
<name>A0A2M4DFB0_ANODA</name>
<proteinExistence type="predicted"/>
<keyword evidence="1" id="KW-0812">Transmembrane</keyword>